<dbReference type="PANTHER" id="PTHR10652:SF2">
    <property type="entry name" value="ADENYLYL CYCLASE-ASSOCIATED PROTEIN 2"/>
    <property type="match status" value="1"/>
</dbReference>
<evidence type="ECO:0000313" key="1">
    <source>
        <dbReference type="EMBL" id="KAJ7422309.1"/>
    </source>
</evidence>
<dbReference type="EMBL" id="WHWB01033050">
    <property type="protein sequence ID" value="KAJ7422309.1"/>
    <property type="molecule type" value="Genomic_DNA"/>
</dbReference>
<dbReference type="InterPro" id="IPR013992">
    <property type="entry name" value="Adenylate_cyclase-assoc_CAP_N"/>
</dbReference>
<proteinExistence type="predicted"/>
<dbReference type="PANTHER" id="PTHR10652">
    <property type="entry name" value="ADENYLYL CYCLASE-ASSOCIATED PROTEIN"/>
    <property type="match status" value="1"/>
</dbReference>
<reference evidence="1" key="1">
    <citation type="submission" date="2019-10" db="EMBL/GenBank/DDBJ databases">
        <authorList>
            <person name="Soares A.E.R."/>
            <person name="Aleixo A."/>
            <person name="Schneider P."/>
            <person name="Miyaki C.Y."/>
            <person name="Schneider M.P."/>
            <person name="Mello C."/>
            <person name="Vasconcelos A.T.R."/>
        </authorList>
    </citation>
    <scope>NUCLEOTIDE SEQUENCE</scope>
    <source>
        <tissue evidence="1">Muscle</tissue>
    </source>
</reference>
<dbReference type="InterPro" id="IPR001837">
    <property type="entry name" value="Adenylate_cyclase-assoc_CAP"/>
</dbReference>
<comment type="caution">
    <text evidence="1">The sequence shown here is derived from an EMBL/GenBank/DDBJ whole genome shotgun (WGS) entry which is preliminary data.</text>
</comment>
<accession>A0ABQ9DNY3</accession>
<evidence type="ECO:0000313" key="2">
    <source>
        <dbReference type="Proteomes" id="UP001145742"/>
    </source>
</evidence>
<name>A0ABQ9DNY3_9PASS</name>
<gene>
    <name evidence="1" type="ORF">WISP_38540</name>
</gene>
<organism evidence="1 2">
    <name type="scientific">Willisornis vidua</name>
    <name type="common">Xingu scale-backed antbird</name>
    <dbReference type="NCBI Taxonomy" id="1566151"/>
    <lineage>
        <taxon>Eukaryota</taxon>
        <taxon>Metazoa</taxon>
        <taxon>Chordata</taxon>
        <taxon>Craniata</taxon>
        <taxon>Vertebrata</taxon>
        <taxon>Euteleostomi</taxon>
        <taxon>Archelosauria</taxon>
        <taxon>Archosauria</taxon>
        <taxon>Dinosauria</taxon>
        <taxon>Saurischia</taxon>
        <taxon>Theropoda</taxon>
        <taxon>Coelurosauria</taxon>
        <taxon>Aves</taxon>
        <taxon>Neognathae</taxon>
        <taxon>Neoaves</taxon>
        <taxon>Telluraves</taxon>
        <taxon>Australaves</taxon>
        <taxon>Passeriformes</taxon>
        <taxon>Thamnophilidae</taxon>
        <taxon>Willisornis</taxon>
    </lineage>
</organism>
<dbReference type="PROSITE" id="PS01088">
    <property type="entry name" value="CAP_1"/>
    <property type="match status" value="1"/>
</dbReference>
<dbReference type="Proteomes" id="UP001145742">
    <property type="component" value="Unassembled WGS sequence"/>
</dbReference>
<dbReference type="InterPro" id="IPR018106">
    <property type="entry name" value="CAP_CS_N"/>
</dbReference>
<sequence>MAETHGLMERLERAVTRLESLFSDSHRPGGMECDGINGVNGSIAPYVEAFDRLLNGSVAEFLRNSKILEGDVKTHVQSM</sequence>
<dbReference type="Pfam" id="PF01213">
    <property type="entry name" value="CAP_N-CM"/>
    <property type="match status" value="1"/>
</dbReference>
<evidence type="ECO:0008006" key="3">
    <source>
        <dbReference type="Google" id="ProtNLM"/>
    </source>
</evidence>
<keyword evidence="2" id="KW-1185">Reference proteome</keyword>
<protein>
    <recommendedName>
        <fullName evidence="3">CAP2</fullName>
    </recommendedName>
</protein>